<evidence type="ECO:0000256" key="11">
    <source>
        <dbReference type="ARBA" id="ARBA00022989"/>
    </source>
</evidence>
<dbReference type="InterPro" id="IPR018247">
    <property type="entry name" value="EF_Hand_1_Ca_BS"/>
</dbReference>
<dbReference type="InterPro" id="IPR002048">
    <property type="entry name" value="EF_hand_dom"/>
</dbReference>
<evidence type="ECO:0000256" key="4">
    <source>
        <dbReference type="ARBA" id="ARBA00022559"/>
    </source>
</evidence>
<evidence type="ECO:0000313" key="17">
    <source>
        <dbReference type="EMBL" id="KAI7748335.1"/>
    </source>
</evidence>
<dbReference type="PROSITE" id="PS00018">
    <property type="entry name" value="EF_HAND_1"/>
    <property type="match status" value="1"/>
</dbReference>
<keyword evidence="5" id="KW-0285">Flavoprotein</keyword>
<dbReference type="InterPro" id="IPR011992">
    <property type="entry name" value="EF-hand-dom_pair"/>
</dbReference>
<evidence type="ECO:0000259" key="15">
    <source>
        <dbReference type="PROSITE" id="PS50222"/>
    </source>
</evidence>
<dbReference type="PANTHER" id="PTHR11972">
    <property type="entry name" value="NADPH OXIDASE"/>
    <property type="match status" value="1"/>
</dbReference>
<dbReference type="InterPro" id="IPR013121">
    <property type="entry name" value="Fe_red_NAD-bd_6"/>
</dbReference>
<dbReference type="GO" id="GO:0005886">
    <property type="term" value="C:plasma membrane"/>
    <property type="evidence" value="ECO:0007669"/>
    <property type="project" value="UniProtKB-ARBA"/>
</dbReference>
<comment type="similarity">
    <text evidence="2">Belongs to the RBOH (TC 5.B.1.3) family.</text>
</comment>
<evidence type="ECO:0000256" key="13">
    <source>
        <dbReference type="ARBA" id="ARBA00023136"/>
    </source>
</evidence>
<evidence type="ECO:0000256" key="7">
    <source>
        <dbReference type="ARBA" id="ARBA00022723"/>
    </source>
</evidence>
<keyword evidence="4" id="KW-0575">Peroxidase</keyword>
<evidence type="ECO:0000256" key="10">
    <source>
        <dbReference type="ARBA" id="ARBA00022857"/>
    </source>
</evidence>
<feature type="transmembrane region" description="Helical" evidence="14">
    <location>
        <begin position="451"/>
        <end position="478"/>
    </location>
</feature>
<evidence type="ECO:0000256" key="14">
    <source>
        <dbReference type="SAM" id="Phobius"/>
    </source>
</evidence>
<dbReference type="CDD" id="cd06186">
    <property type="entry name" value="NOX_Duox_like_FAD_NADP"/>
    <property type="match status" value="1"/>
</dbReference>
<dbReference type="InterPro" id="IPR013623">
    <property type="entry name" value="NADPH_Ox"/>
</dbReference>
<evidence type="ECO:0000256" key="9">
    <source>
        <dbReference type="ARBA" id="ARBA00022837"/>
    </source>
</evidence>
<dbReference type="Pfam" id="PF08030">
    <property type="entry name" value="NAD_binding_6"/>
    <property type="match status" value="2"/>
</dbReference>
<dbReference type="InterPro" id="IPR017938">
    <property type="entry name" value="Riboflavin_synthase-like_b-brl"/>
</dbReference>
<dbReference type="Pfam" id="PF08022">
    <property type="entry name" value="FAD_binding_8"/>
    <property type="match status" value="1"/>
</dbReference>
<dbReference type="SUPFAM" id="SSF52343">
    <property type="entry name" value="Ferredoxin reductase-like, C-terminal NADP-linked domain"/>
    <property type="match status" value="1"/>
</dbReference>
<organism evidence="17 18">
    <name type="scientific">Ambrosia artemisiifolia</name>
    <name type="common">Common ragweed</name>
    <dbReference type="NCBI Taxonomy" id="4212"/>
    <lineage>
        <taxon>Eukaryota</taxon>
        <taxon>Viridiplantae</taxon>
        <taxon>Streptophyta</taxon>
        <taxon>Embryophyta</taxon>
        <taxon>Tracheophyta</taxon>
        <taxon>Spermatophyta</taxon>
        <taxon>Magnoliopsida</taxon>
        <taxon>eudicotyledons</taxon>
        <taxon>Gunneridae</taxon>
        <taxon>Pentapetalae</taxon>
        <taxon>asterids</taxon>
        <taxon>campanulids</taxon>
        <taxon>Asterales</taxon>
        <taxon>Asteraceae</taxon>
        <taxon>Asteroideae</taxon>
        <taxon>Heliantheae alliance</taxon>
        <taxon>Heliantheae</taxon>
        <taxon>Ambrosia</taxon>
    </lineage>
</organism>
<dbReference type="SFLD" id="SFLDG01169">
    <property type="entry name" value="NADPH_oxidase_subgroup_(NOX)"/>
    <property type="match status" value="1"/>
</dbReference>
<sequence>MLPMFLNDLHNYNDQDLVEVTLELEDDSVILCNVTPTSNHSNNINNNSQLQSPIGVVTSKLRSKLSWLTSSPSRASFSDSSVDRAIASRDARRMKVQLIRTKSSAQRALGGLRFISKTTCTDVDELWKYVEARFVRLAKDGLLARDDFAECIGMADSKEFALGVFDALARRRQQKLGKITKAELHEFWLQISDQSFDARLQIFFDMADSNEDGRITRDEIQELLVLSASANRLAKLKEDAEEYASLIMEELDPENLGYIELWQLETLLLQREGYMNYSRPLSTTSGGWSQNLSSLKPKSIVHRLARFVRWSLIENWQRSWILLLWFLAMACLFTWKFKQYRRKAAFQVMGYCLTTAKGAAETLKLNMALVLLPVCRNMLTVLRSTRARLFIPFDDNINFHKTIAFAIAIGIVLHVGNHIICDFPRLVNSSPEKFALIASDFHDKKPTYMELVVGVEGVTGISMLILMAFAFTLASKYFRKSLLKLPSPLNRLTGFNAFWFSHHLFGLVYILLIIHGSFLFLVHDWTKKTTWMYISVPILIYAAERSLRTGRSEHYSPKIIKVCNLPGDVFSIKMSKPNGFKYRSGQYIFLQCPSISPFEWHPFSITSAPGDDYLSVHIRTVGDWTQELKEVLTDDTGSTCTIGRAKFRKLGEINPKGLPKLLLDGPYGAPAQDYRNYDVLLLVGLGIGATPFISILRDLLNNNRMLEDQIDSNTETSISVDSLLSLASSNTASIEKKKSRQAKSANFYWVTREPGSFEWFKGVMNEVAEMDHKVTNILHICLSLDVRTHFARPNWGEVFTKVASKHPNTTVGVFYCGMPVLAKELKKLSYEMSHKTSTRFEFHKEYF</sequence>
<keyword evidence="13 14" id="KW-0472">Membrane</keyword>
<dbReference type="InterPro" id="IPR050369">
    <property type="entry name" value="RBOH/FRE"/>
</dbReference>
<evidence type="ECO:0000256" key="8">
    <source>
        <dbReference type="ARBA" id="ARBA00022827"/>
    </source>
</evidence>
<protein>
    <submittedName>
        <fullName evidence="17">Uncharacterized protein</fullName>
    </submittedName>
</protein>
<dbReference type="Pfam" id="PF01794">
    <property type="entry name" value="Ferric_reduct"/>
    <property type="match status" value="1"/>
</dbReference>
<dbReference type="PROSITE" id="PS50222">
    <property type="entry name" value="EF_HAND_2"/>
    <property type="match status" value="1"/>
</dbReference>
<feature type="domain" description="EF-hand" evidence="15">
    <location>
        <begin position="195"/>
        <end position="230"/>
    </location>
</feature>
<feature type="transmembrane region" description="Helical" evidence="14">
    <location>
        <begin position="498"/>
        <end position="522"/>
    </location>
</feature>
<comment type="caution">
    <text evidence="17">The sequence shown here is derived from an EMBL/GenBank/DDBJ whole genome shotgun (WGS) entry which is preliminary data.</text>
</comment>
<keyword evidence="7" id="KW-0479">Metal-binding</keyword>
<keyword evidence="6 14" id="KW-0812">Transmembrane</keyword>
<gene>
    <name evidence="17" type="ORF">M8C21_027983</name>
</gene>
<comment type="subcellular location">
    <subcellularLocation>
        <location evidence="1">Membrane</location>
        <topology evidence="1">Multi-pass membrane protein</topology>
    </subcellularLocation>
</comment>
<dbReference type="InterPro" id="IPR013112">
    <property type="entry name" value="FAD-bd_8"/>
</dbReference>
<dbReference type="GO" id="GO:0004601">
    <property type="term" value="F:peroxidase activity"/>
    <property type="evidence" value="ECO:0007669"/>
    <property type="project" value="UniProtKB-KW"/>
</dbReference>
<dbReference type="InterPro" id="IPR039261">
    <property type="entry name" value="FNR_nucleotide-bd"/>
</dbReference>
<dbReference type="SUPFAM" id="SSF47473">
    <property type="entry name" value="EF-hand"/>
    <property type="match status" value="1"/>
</dbReference>
<keyword evidence="12" id="KW-0560">Oxidoreductase</keyword>
<dbReference type="InterPro" id="IPR017927">
    <property type="entry name" value="FAD-bd_FR_type"/>
</dbReference>
<dbReference type="FunFam" id="2.40.30.10:FF:000019">
    <property type="entry name" value="Respiratory burst oxidase homolog A"/>
    <property type="match status" value="1"/>
</dbReference>
<evidence type="ECO:0000256" key="6">
    <source>
        <dbReference type="ARBA" id="ARBA00022692"/>
    </source>
</evidence>
<dbReference type="Gene3D" id="1.10.238.10">
    <property type="entry name" value="EF-hand"/>
    <property type="match status" value="1"/>
</dbReference>
<evidence type="ECO:0000259" key="16">
    <source>
        <dbReference type="PROSITE" id="PS51384"/>
    </source>
</evidence>
<dbReference type="Gene3D" id="3.40.50.80">
    <property type="entry name" value="Nucleotide-binding domain of ferredoxin-NADP reductase (FNR) module"/>
    <property type="match status" value="2"/>
</dbReference>
<dbReference type="CDD" id="cd00051">
    <property type="entry name" value="EFh"/>
    <property type="match status" value="1"/>
</dbReference>
<dbReference type="PRINTS" id="PR00466">
    <property type="entry name" value="GP91PHOX"/>
</dbReference>
<dbReference type="Proteomes" id="UP001206925">
    <property type="component" value="Unassembled WGS sequence"/>
</dbReference>
<dbReference type="PROSITE" id="PS51384">
    <property type="entry name" value="FAD_FR"/>
    <property type="match status" value="1"/>
</dbReference>
<dbReference type="PANTHER" id="PTHR11972:SF44">
    <property type="entry name" value="RESPIRATORY BURST OXIDASE HOMOLOG PROTEIN E"/>
    <property type="match status" value="1"/>
</dbReference>
<dbReference type="SUPFAM" id="SSF63380">
    <property type="entry name" value="Riboflavin synthase domain-like"/>
    <property type="match status" value="1"/>
</dbReference>
<accession>A0AAD5CVX0</accession>
<dbReference type="Gene3D" id="2.40.30.10">
    <property type="entry name" value="Translation factors"/>
    <property type="match status" value="1"/>
</dbReference>
<dbReference type="EMBL" id="JAMZMK010006552">
    <property type="protein sequence ID" value="KAI7748335.1"/>
    <property type="molecule type" value="Genomic_DNA"/>
</dbReference>
<name>A0AAD5CVX0_AMBAR</name>
<dbReference type="GO" id="GO:0016174">
    <property type="term" value="F:NAD(P)H oxidase H2O2-forming activity"/>
    <property type="evidence" value="ECO:0007669"/>
    <property type="project" value="TreeGrafter"/>
</dbReference>
<keyword evidence="18" id="KW-1185">Reference proteome</keyword>
<keyword evidence="10" id="KW-0521">NADP</keyword>
<reference evidence="17" key="1">
    <citation type="submission" date="2022-06" db="EMBL/GenBank/DDBJ databases">
        <title>Uncovering the hologenomic basis of an extraordinary plant invasion.</title>
        <authorList>
            <person name="Bieker V.C."/>
            <person name="Martin M.D."/>
            <person name="Gilbert T."/>
            <person name="Hodgins K."/>
            <person name="Battlay P."/>
            <person name="Petersen B."/>
            <person name="Wilson J."/>
        </authorList>
    </citation>
    <scope>NUCLEOTIDE SEQUENCE</scope>
    <source>
        <strain evidence="17">AA19_3_7</strain>
        <tissue evidence="17">Leaf</tissue>
    </source>
</reference>
<keyword evidence="11 14" id="KW-1133">Transmembrane helix</keyword>
<dbReference type="AlphaFoldDB" id="A0AAD5CVX0"/>
<evidence type="ECO:0000256" key="3">
    <source>
        <dbReference type="ARBA" id="ARBA00011407"/>
    </source>
</evidence>
<comment type="subunit">
    <text evidence="3">Monomer and homodimer.</text>
</comment>
<keyword evidence="8" id="KW-0274">FAD</keyword>
<evidence type="ECO:0000256" key="12">
    <source>
        <dbReference type="ARBA" id="ARBA00023002"/>
    </source>
</evidence>
<evidence type="ECO:0000313" key="18">
    <source>
        <dbReference type="Proteomes" id="UP001206925"/>
    </source>
</evidence>
<feature type="transmembrane region" description="Helical" evidence="14">
    <location>
        <begin position="319"/>
        <end position="337"/>
    </location>
</feature>
<evidence type="ECO:0000256" key="1">
    <source>
        <dbReference type="ARBA" id="ARBA00004141"/>
    </source>
</evidence>
<dbReference type="FunFam" id="1.10.238.10:FF:000049">
    <property type="entry name" value="Respiratory burst oxidase homolog A"/>
    <property type="match status" value="1"/>
</dbReference>
<dbReference type="GO" id="GO:0005509">
    <property type="term" value="F:calcium ion binding"/>
    <property type="evidence" value="ECO:0007669"/>
    <property type="project" value="InterPro"/>
</dbReference>
<evidence type="ECO:0000256" key="5">
    <source>
        <dbReference type="ARBA" id="ARBA00022630"/>
    </source>
</evidence>
<evidence type="ECO:0000256" key="2">
    <source>
        <dbReference type="ARBA" id="ARBA00007975"/>
    </source>
</evidence>
<feature type="transmembrane region" description="Helical" evidence="14">
    <location>
        <begin position="679"/>
        <end position="696"/>
    </location>
</feature>
<dbReference type="InterPro" id="IPR000778">
    <property type="entry name" value="Cyt_b245_heavy_chain"/>
</dbReference>
<feature type="domain" description="FAD-binding FR-type" evidence="16">
    <location>
        <begin position="552"/>
        <end position="673"/>
    </location>
</feature>
<proteinExistence type="inferred from homology"/>
<keyword evidence="9" id="KW-0106">Calcium</keyword>
<dbReference type="InterPro" id="IPR013130">
    <property type="entry name" value="Fe3_Rdtase_TM_dom"/>
</dbReference>
<dbReference type="Pfam" id="PF08414">
    <property type="entry name" value="NADPH_Ox"/>
    <property type="match status" value="1"/>
</dbReference>